<gene>
    <name evidence="1" type="ORF">GCM10011534_11340</name>
</gene>
<reference evidence="1" key="2">
    <citation type="submission" date="2020-09" db="EMBL/GenBank/DDBJ databases">
        <authorList>
            <person name="Sun Q."/>
            <person name="Zhou Y."/>
        </authorList>
    </citation>
    <scope>NUCLEOTIDE SEQUENCE</scope>
    <source>
        <strain evidence="1">CGMCC 1.6293</strain>
    </source>
</reference>
<proteinExistence type="predicted"/>
<sequence>MRKTIALMLISTLVLGGCGGVRSWFGGGREVQTAEPGNPLIPTSSGMMSLNAARAVYRGNPVGQITALNVERIPGGAIIRVEAVADRQGPFNVRMVPATPADTPQNGVLAYTLAAELPRRSPVGTPATRRIVAAHYVADDALAGTSEIRVSGARNALSSRR</sequence>
<reference evidence="1" key="1">
    <citation type="journal article" date="2014" name="Int. J. Syst. Evol. Microbiol.">
        <title>Complete genome sequence of Corynebacterium casei LMG S-19264T (=DSM 44701T), isolated from a smear-ripened cheese.</title>
        <authorList>
            <consortium name="US DOE Joint Genome Institute (JGI-PGF)"/>
            <person name="Walter F."/>
            <person name="Albersmeier A."/>
            <person name="Kalinowski J."/>
            <person name="Ruckert C."/>
        </authorList>
    </citation>
    <scope>NUCLEOTIDE SEQUENCE</scope>
    <source>
        <strain evidence="1">CGMCC 1.6293</strain>
    </source>
</reference>
<comment type="caution">
    <text evidence="1">The sequence shown here is derived from an EMBL/GenBank/DDBJ whole genome shotgun (WGS) entry which is preliminary data.</text>
</comment>
<dbReference type="Proteomes" id="UP000649829">
    <property type="component" value="Unassembled WGS sequence"/>
</dbReference>
<evidence type="ECO:0008006" key="3">
    <source>
        <dbReference type="Google" id="ProtNLM"/>
    </source>
</evidence>
<dbReference type="PROSITE" id="PS51257">
    <property type="entry name" value="PROKAR_LIPOPROTEIN"/>
    <property type="match status" value="1"/>
</dbReference>
<dbReference type="EMBL" id="BMLF01000001">
    <property type="protein sequence ID" value="GGL90907.1"/>
    <property type="molecule type" value="Genomic_DNA"/>
</dbReference>
<organism evidence="1 2">
    <name type="scientific">Pseudooceanicola nanhaiensis</name>
    <dbReference type="NCBI Taxonomy" id="375761"/>
    <lineage>
        <taxon>Bacteria</taxon>
        <taxon>Pseudomonadati</taxon>
        <taxon>Pseudomonadota</taxon>
        <taxon>Alphaproteobacteria</taxon>
        <taxon>Rhodobacterales</taxon>
        <taxon>Paracoccaceae</taxon>
        <taxon>Pseudooceanicola</taxon>
    </lineage>
</organism>
<evidence type="ECO:0000313" key="2">
    <source>
        <dbReference type="Proteomes" id="UP000649829"/>
    </source>
</evidence>
<keyword evidence="2" id="KW-1185">Reference proteome</keyword>
<protein>
    <recommendedName>
        <fullName evidence="3">Lipoprotein</fullName>
    </recommendedName>
</protein>
<accession>A0A917SQL2</accession>
<dbReference type="RefSeq" id="WP_028286014.1">
    <property type="nucleotide sequence ID" value="NZ_BMLF01000001.1"/>
</dbReference>
<evidence type="ECO:0000313" key="1">
    <source>
        <dbReference type="EMBL" id="GGL90907.1"/>
    </source>
</evidence>
<dbReference type="AlphaFoldDB" id="A0A917SQL2"/>
<name>A0A917SQL2_9RHOB</name>